<dbReference type="EMBL" id="JACHHQ010000005">
    <property type="protein sequence ID" value="MBB5200837.1"/>
    <property type="molecule type" value="Genomic_DNA"/>
</dbReference>
<keyword evidence="2" id="KW-1185">Reference proteome</keyword>
<gene>
    <name evidence="1" type="ORF">HNR39_002679</name>
</gene>
<protein>
    <submittedName>
        <fullName evidence="1">Uncharacterized protein</fullName>
    </submittedName>
</protein>
<dbReference type="AlphaFoldDB" id="A0A840RQX3"/>
<dbReference type="Proteomes" id="UP000571084">
    <property type="component" value="Unassembled WGS sequence"/>
</dbReference>
<name>A0A840RQX3_9BURK</name>
<sequence length="232" mass="25562">MTTTEATIDTANIMTLSDHRPTAKNLMQSVAMIRRAIRQTVAKLDSQRDKARCYRREARIIKERAGLFDTARIAALEALADDAGALCKPLRESLKDCGKLLVTLAPVINAGTTLAQRCEVLNVNIADRAGLTEADGLHEIVFIHGLEDSVLRRGQDWNDGEIFQALNYVFMDFLVNTREGKALGDSLFEAGGMFADLPTYRQSADGTMKRLPPRLSIVPTASNDSINLKEAR</sequence>
<evidence type="ECO:0000313" key="2">
    <source>
        <dbReference type="Proteomes" id="UP000571084"/>
    </source>
</evidence>
<evidence type="ECO:0000313" key="1">
    <source>
        <dbReference type="EMBL" id="MBB5200837.1"/>
    </source>
</evidence>
<comment type="caution">
    <text evidence="1">The sequence shown here is derived from an EMBL/GenBank/DDBJ whole genome shotgun (WGS) entry which is preliminary data.</text>
</comment>
<reference evidence="1 2" key="1">
    <citation type="submission" date="2020-08" db="EMBL/GenBank/DDBJ databases">
        <title>Genomic Encyclopedia of Type Strains, Phase IV (KMG-IV): sequencing the most valuable type-strain genomes for metagenomic binning, comparative biology and taxonomic classification.</title>
        <authorList>
            <person name="Goeker M."/>
        </authorList>
    </citation>
    <scope>NUCLEOTIDE SEQUENCE [LARGE SCALE GENOMIC DNA]</scope>
    <source>
        <strain evidence="1 2">DSM 23240</strain>
    </source>
</reference>
<organism evidence="1 2">
    <name type="scientific">Glaciimonas immobilis</name>
    <dbReference type="NCBI Taxonomy" id="728004"/>
    <lineage>
        <taxon>Bacteria</taxon>
        <taxon>Pseudomonadati</taxon>
        <taxon>Pseudomonadota</taxon>
        <taxon>Betaproteobacteria</taxon>
        <taxon>Burkholderiales</taxon>
        <taxon>Oxalobacteraceae</taxon>
        <taxon>Glaciimonas</taxon>
    </lineage>
</organism>
<proteinExistence type="predicted"/>
<dbReference type="RefSeq" id="WP_168055715.1">
    <property type="nucleotide sequence ID" value="NZ_JAAOZT010000007.1"/>
</dbReference>
<accession>A0A840RQX3</accession>